<dbReference type="Gene3D" id="3.30.70.1430">
    <property type="entry name" value="Multidrug efflux transporter AcrB pore domain"/>
    <property type="match status" value="2"/>
</dbReference>
<feature type="transmembrane region" description="Helical" evidence="8">
    <location>
        <begin position="480"/>
        <end position="504"/>
    </location>
</feature>
<keyword evidence="6 8" id="KW-1133">Transmembrane helix</keyword>
<feature type="transmembrane region" description="Helical" evidence="8">
    <location>
        <begin position="361"/>
        <end position="381"/>
    </location>
</feature>
<feature type="transmembrane region" description="Helical" evidence="8">
    <location>
        <begin position="903"/>
        <end position="923"/>
    </location>
</feature>
<evidence type="ECO:0000313" key="10">
    <source>
        <dbReference type="Proteomes" id="UP000245444"/>
    </source>
</evidence>
<keyword evidence="4" id="KW-1003">Cell membrane</keyword>
<dbReference type="GO" id="GO:0008324">
    <property type="term" value="F:monoatomic cation transmembrane transporter activity"/>
    <property type="evidence" value="ECO:0007669"/>
    <property type="project" value="InterPro"/>
</dbReference>
<evidence type="ECO:0000256" key="6">
    <source>
        <dbReference type="ARBA" id="ARBA00022989"/>
    </source>
</evidence>
<comment type="subcellular location">
    <subcellularLocation>
        <location evidence="1">Cell membrane</location>
        <topology evidence="1">Multi-pass membrane protein</topology>
    </subcellularLocation>
</comment>
<dbReference type="KEGG" id="mtea:DK419_18180"/>
<evidence type="ECO:0000256" key="8">
    <source>
        <dbReference type="SAM" id="Phobius"/>
    </source>
</evidence>
<dbReference type="PRINTS" id="PR00702">
    <property type="entry name" value="ACRIFLAVINRP"/>
</dbReference>
<protein>
    <submittedName>
        <fullName evidence="9">CusA/CzcA family heavy metal efflux RND transporter</fullName>
    </submittedName>
</protein>
<sequence length="1061" mass="113314">MTGIVGLALRQRALVVLAFVALMVGGLAAFQSLNIEAYPDPTPPMVNVITQAPGLSGEEIERYITVPIEVITSGLPDLKQVRTVSLYGLSDVKLQFGFANSYREAEQQVLNRLAQLDGLPNGAKPTISPVSPIGEIFRYKLVAPDGYSVLDLKTLQDWVLRKRFRAVPGVIDVIGWGGKTKTFEIGVDLDRLMAHGLTLSGVVKTLNDSNLNVGGNRITLGSQSAVVRGVGLIRSVDDIGETVLSQSGGAPVLVKDVATITIGHQPRLGIAGMNEDDDIVQGIVLMRRGERSTPSIEAVKAEVAKIEAAGILPPGVRIERIYDRADLIAVTTHTVLHNMMVGILLILVVQWLFLGNLRSALIVVATIPFALFFAVIILVVRGESANLLSVGALDFGLIVDGTVIMVEAIFRRLSGHGPPLPHSLAGAKGMQRKLGLISLASSDVSRSIVFAAIIIVTGFLPLFTLSGVEGNIFGPMAQTYAYALLGGLIATFTVTPVLSAYLLPEHIHEVETLLVRALDRLYRPVIRAALAHRTLTLGLAGLIFAGVAVEGRNLGLEFLPKLEEGNLWIRATMPATISLEEGNLYVNRIRRVIAEVPEVERVVSQHGRPDDGTDAAGFFNGEFFAPLKPAEQWREGMTKDAMTGALLERLRTEFPGVEFNLSQYLQDNVAEAVSGIKGENSFKVFGPDLQTLTDVARQVEAVLKRVPGVTDLGVFTSLGQPTVQIDVDRIRAARYGLTPGDINTTVRTAVGGDAAGELYDTGSERHYPIIVRLASQYRQSVGAIRNLRIAGQNQNGVTVQIPLSAVADVAVVSGPAYIYREGQERYLPVKFSVRDRDLGSTIIEARERVAQEVKLPPDYRLELVGEFNNMQGALARLSVTVPLAILLIAVLLFVNFGSVVDTLLALSVIPMAVAGGIVALAVTETPFSVSAAIGFIALLGIAVMDGIIVLTHYNALLARGEERAEAMLRTCTTQMRPVVMTCVVAGVGLLPAAFSTGVGSQVQKPLALVVVGGMSLAPALILVILPVLILLFSRRRPAPVHVPAHGPAEPGTPAPAGAATH</sequence>
<dbReference type="Gene3D" id="3.30.2090.10">
    <property type="entry name" value="Multidrug efflux transporter AcrB TolC docking domain, DN and DC subdomains"/>
    <property type="match status" value="2"/>
</dbReference>
<proteinExistence type="inferred from homology"/>
<feature type="transmembrane region" description="Helical" evidence="8">
    <location>
        <begin position="448"/>
        <end position="468"/>
    </location>
</feature>
<dbReference type="Gene3D" id="1.20.1640.10">
    <property type="entry name" value="Multidrug efflux transporter AcrB transmembrane domain"/>
    <property type="match status" value="2"/>
</dbReference>
<dbReference type="Gene3D" id="3.30.70.1320">
    <property type="entry name" value="Multidrug efflux transporter AcrB pore domain like"/>
    <property type="match status" value="1"/>
</dbReference>
<organism evidence="9 10">
    <name type="scientific">Methylobacterium terrae</name>
    <dbReference type="NCBI Taxonomy" id="2202827"/>
    <lineage>
        <taxon>Bacteria</taxon>
        <taxon>Pseudomonadati</taxon>
        <taxon>Pseudomonadota</taxon>
        <taxon>Alphaproteobacteria</taxon>
        <taxon>Hyphomicrobiales</taxon>
        <taxon>Methylobacteriaceae</taxon>
        <taxon>Methylobacterium</taxon>
    </lineage>
</organism>
<dbReference type="GO" id="GO:0042910">
    <property type="term" value="F:xenobiotic transmembrane transporter activity"/>
    <property type="evidence" value="ECO:0007669"/>
    <property type="project" value="TreeGrafter"/>
</dbReference>
<dbReference type="InterPro" id="IPR027463">
    <property type="entry name" value="AcrB_DN_DC_subdom"/>
</dbReference>
<feature type="transmembrane region" description="Helical" evidence="8">
    <location>
        <begin position="1006"/>
        <end position="1032"/>
    </location>
</feature>
<dbReference type="EMBL" id="CP029553">
    <property type="protein sequence ID" value="AWN48019.1"/>
    <property type="molecule type" value="Genomic_DNA"/>
</dbReference>
<evidence type="ECO:0000256" key="2">
    <source>
        <dbReference type="ARBA" id="ARBA00010942"/>
    </source>
</evidence>
<dbReference type="Pfam" id="PF00873">
    <property type="entry name" value="ACR_tran"/>
    <property type="match status" value="1"/>
</dbReference>
<dbReference type="Proteomes" id="UP000245444">
    <property type="component" value="Chromosome"/>
</dbReference>
<comment type="similarity">
    <text evidence="2">Belongs to the resistance-nodulation-cell division (RND) (TC 2.A.6) family.</text>
</comment>
<dbReference type="PANTHER" id="PTHR32063:SF12">
    <property type="entry name" value="CATION EFFLUX SYSTEM PROTEIN"/>
    <property type="match status" value="1"/>
</dbReference>
<dbReference type="SUPFAM" id="SSF82714">
    <property type="entry name" value="Multidrug efflux transporter AcrB TolC docking domain, DN and DC subdomains"/>
    <property type="match status" value="2"/>
</dbReference>
<dbReference type="SUPFAM" id="SSF82866">
    <property type="entry name" value="Multidrug efflux transporter AcrB transmembrane domain"/>
    <property type="match status" value="2"/>
</dbReference>
<feature type="transmembrane region" description="Helical" evidence="8">
    <location>
        <begin position="335"/>
        <end position="354"/>
    </location>
</feature>
<gene>
    <name evidence="9" type="ORF">DK419_18180</name>
</gene>
<keyword evidence="7 8" id="KW-0472">Membrane</keyword>
<dbReference type="PANTHER" id="PTHR32063">
    <property type="match status" value="1"/>
</dbReference>
<dbReference type="NCBIfam" id="TIGR00914">
    <property type="entry name" value="2A0601"/>
    <property type="match status" value="1"/>
</dbReference>
<evidence type="ECO:0000256" key="4">
    <source>
        <dbReference type="ARBA" id="ARBA00022475"/>
    </source>
</evidence>
<name>A0A2U8WPB1_9HYPH</name>
<keyword evidence="3" id="KW-0813">Transport</keyword>
<keyword evidence="10" id="KW-1185">Reference proteome</keyword>
<evidence type="ECO:0000256" key="5">
    <source>
        <dbReference type="ARBA" id="ARBA00022692"/>
    </source>
</evidence>
<dbReference type="RefSeq" id="WP_109960336.1">
    <property type="nucleotide sequence ID" value="NZ_CP029553.1"/>
</dbReference>
<dbReference type="InterPro" id="IPR004763">
    <property type="entry name" value="CusA-like"/>
</dbReference>
<feature type="transmembrane region" description="Helical" evidence="8">
    <location>
        <begin position="977"/>
        <end position="994"/>
    </location>
</feature>
<evidence type="ECO:0000256" key="7">
    <source>
        <dbReference type="ARBA" id="ARBA00023136"/>
    </source>
</evidence>
<dbReference type="GO" id="GO:0005886">
    <property type="term" value="C:plasma membrane"/>
    <property type="evidence" value="ECO:0007669"/>
    <property type="project" value="UniProtKB-SubCell"/>
</dbReference>
<reference evidence="9 10" key="1">
    <citation type="submission" date="2018-05" db="EMBL/GenBank/DDBJ databases">
        <title>Complete Genome Sequence of Methylobacterium sp. 17Sr1-28.</title>
        <authorList>
            <person name="Srinivasan S."/>
        </authorList>
    </citation>
    <scope>NUCLEOTIDE SEQUENCE [LARGE SCALE GENOMIC DNA]</scope>
    <source>
        <strain evidence="9 10">17Sr1-28</strain>
    </source>
</reference>
<keyword evidence="5 8" id="KW-0812">Transmembrane</keyword>
<evidence type="ECO:0000313" key="9">
    <source>
        <dbReference type="EMBL" id="AWN48019.1"/>
    </source>
</evidence>
<dbReference type="InterPro" id="IPR001036">
    <property type="entry name" value="Acrflvin-R"/>
</dbReference>
<dbReference type="SUPFAM" id="SSF82693">
    <property type="entry name" value="Multidrug efflux transporter AcrB pore domain, PN1, PN2, PC1 and PC2 subdomains"/>
    <property type="match status" value="3"/>
</dbReference>
<dbReference type="AlphaFoldDB" id="A0A2U8WPB1"/>
<dbReference type="Gene3D" id="3.30.70.1440">
    <property type="entry name" value="Multidrug efflux transporter AcrB pore domain"/>
    <property type="match status" value="1"/>
</dbReference>
<evidence type="ECO:0000256" key="3">
    <source>
        <dbReference type="ARBA" id="ARBA00022448"/>
    </source>
</evidence>
<dbReference type="OrthoDB" id="9758757at2"/>
<feature type="transmembrane region" description="Helical" evidence="8">
    <location>
        <begin position="929"/>
        <end position="956"/>
    </location>
</feature>
<feature type="transmembrane region" description="Helical" evidence="8">
    <location>
        <begin position="873"/>
        <end position="896"/>
    </location>
</feature>
<evidence type="ECO:0000256" key="1">
    <source>
        <dbReference type="ARBA" id="ARBA00004651"/>
    </source>
</evidence>
<accession>A0A2U8WPB1</accession>